<protein>
    <submittedName>
        <fullName evidence="2">DUF2946 domain-containing protein</fullName>
    </submittedName>
</protein>
<dbReference type="PATRIC" id="fig|626887.3.peg.2604"/>
<organism evidence="2 3">
    <name type="scientific">Marinobacter nanhaiticus D15-8W</name>
    <dbReference type="NCBI Taxonomy" id="626887"/>
    <lineage>
        <taxon>Bacteria</taxon>
        <taxon>Pseudomonadati</taxon>
        <taxon>Pseudomonadota</taxon>
        <taxon>Gammaproteobacteria</taxon>
        <taxon>Pseudomonadales</taxon>
        <taxon>Marinobacteraceae</taxon>
        <taxon>Marinobacter</taxon>
    </lineage>
</organism>
<dbReference type="HOGENOM" id="CLU_1935508_0_0_6"/>
<feature type="region of interest" description="Disordered" evidence="1">
    <location>
        <begin position="41"/>
        <end position="64"/>
    </location>
</feature>
<dbReference type="AlphaFoldDB" id="N6W192"/>
<dbReference type="Proteomes" id="UP000013165">
    <property type="component" value="Unassembled WGS sequence"/>
</dbReference>
<gene>
    <name evidence="2" type="ORF">J057_13001</name>
</gene>
<evidence type="ECO:0000313" key="3">
    <source>
        <dbReference type="Proteomes" id="UP000013165"/>
    </source>
</evidence>
<dbReference type="EMBL" id="APLQ01000011">
    <property type="protein sequence ID" value="ENO16275.1"/>
    <property type="molecule type" value="Genomic_DNA"/>
</dbReference>
<sequence length="130" mass="13967">MRHAAWLALLSMLLIFVGPLYSNGQALLEAQTASKSLPGFNHHAPAMLHGEESSTAPDAAHQHAGDIPAHHAECGYCVLLTHASALEPAAPQLIEPPFWSPQRPLALQQASYTFRPYSIAQVRAPPSTTV</sequence>
<dbReference type="InterPro" id="IPR021333">
    <property type="entry name" value="DUF2946"/>
</dbReference>
<dbReference type="Pfam" id="PF11162">
    <property type="entry name" value="DUF2946"/>
    <property type="match status" value="1"/>
</dbReference>
<dbReference type="RefSeq" id="WP_004580561.1">
    <property type="nucleotide sequence ID" value="NZ_AP028878.1"/>
</dbReference>
<keyword evidence="3" id="KW-1185">Reference proteome</keyword>
<proteinExistence type="predicted"/>
<dbReference type="OrthoDB" id="6507184at2"/>
<reference evidence="2 3" key="1">
    <citation type="journal article" date="2013" name="Genome Announc.">
        <title>Genome Sequence of the Polycyclic Aromatic Hydrocarbon-Degrading Bacterium Strain Marinobacter nanhaiticus D15-8WT.</title>
        <authorList>
            <person name="Cui Z."/>
            <person name="Gao W."/>
            <person name="Li Q."/>
            <person name="Xu G."/>
            <person name="Zheng L."/>
        </authorList>
    </citation>
    <scope>NUCLEOTIDE SEQUENCE [LARGE SCALE GENOMIC DNA]</scope>
    <source>
        <strain evidence="2 3">D15-8W</strain>
    </source>
</reference>
<accession>N6W192</accession>
<dbReference type="eggNOG" id="ENOG5033019">
    <property type="taxonomic scope" value="Bacteria"/>
</dbReference>
<name>N6W192_9GAMM</name>
<evidence type="ECO:0000313" key="2">
    <source>
        <dbReference type="EMBL" id="ENO16275.1"/>
    </source>
</evidence>
<evidence type="ECO:0000256" key="1">
    <source>
        <dbReference type="SAM" id="MobiDB-lite"/>
    </source>
</evidence>
<comment type="caution">
    <text evidence="2">The sequence shown here is derived from an EMBL/GenBank/DDBJ whole genome shotgun (WGS) entry which is preliminary data.</text>
</comment>
<dbReference type="STRING" id="626887.J057_13001"/>